<proteinExistence type="predicted"/>
<dbReference type="OrthoDB" id="2897505at2759"/>
<organism evidence="1 2">
    <name type="scientific">Gymnopilus junonius</name>
    <name type="common">Spectacular rustgill mushroom</name>
    <name type="synonym">Gymnopilus spectabilis subsp. junonius</name>
    <dbReference type="NCBI Taxonomy" id="109634"/>
    <lineage>
        <taxon>Eukaryota</taxon>
        <taxon>Fungi</taxon>
        <taxon>Dikarya</taxon>
        <taxon>Basidiomycota</taxon>
        <taxon>Agaricomycotina</taxon>
        <taxon>Agaricomycetes</taxon>
        <taxon>Agaricomycetidae</taxon>
        <taxon>Agaricales</taxon>
        <taxon>Agaricineae</taxon>
        <taxon>Hymenogastraceae</taxon>
        <taxon>Gymnopilus</taxon>
    </lineage>
</organism>
<dbReference type="AlphaFoldDB" id="A0A9P5NCZ6"/>
<protein>
    <submittedName>
        <fullName evidence="1">Uncharacterized protein</fullName>
    </submittedName>
</protein>
<name>A0A9P5NCZ6_GYMJU</name>
<evidence type="ECO:0000313" key="2">
    <source>
        <dbReference type="Proteomes" id="UP000724874"/>
    </source>
</evidence>
<gene>
    <name evidence="1" type="ORF">CPB84DRAFT_195388</name>
</gene>
<accession>A0A9P5NCZ6</accession>
<dbReference type="Proteomes" id="UP000724874">
    <property type="component" value="Unassembled WGS sequence"/>
</dbReference>
<reference evidence="1" key="1">
    <citation type="submission" date="2020-11" db="EMBL/GenBank/DDBJ databases">
        <authorList>
            <consortium name="DOE Joint Genome Institute"/>
            <person name="Ahrendt S."/>
            <person name="Riley R."/>
            <person name="Andreopoulos W."/>
            <person name="LaButti K."/>
            <person name="Pangilinan J."/>
            <person name="Ruiz-duenas F.J."/>
            <person name="Barrasa J.M."/>
            <person name="Sanchez-Garcia M."/>
            <person name="Camarero S."/>
            <person name="Miyauchi S."/>
            <person name="Serrano A."/>
            <person name="Linde D."/>
            <person name="Babiker R."/>
            <person name="Drula E."/>
            <person name="Ayuso-Fernandez I."/>
            <person name="Pacheco R."/>
            <person name="Padilla G."/>
            <person name="Ferreira P."/>
            <person name="Barriuso J."/>
            <person name="Kellner H."/>
            <person name="Castanera R."/>
            <person name="Alfaro M."/>
            <person name="Ramirez L."/>
            <person name="Pisabarro A.G."/>
            <person name="Kuo A."/>
            <person name="Tritt A."/>
            <person name="Lipzen A."/>
            <person name="He G."/>
            <person name="Yan M."/>
            <person name="Ng V."/>
            <person name="Cullen D."/>
            <person name="Martin F."/>
            <person name="Rosso M.-N."/>
            <person name="Henrissat B."/>
            <person name="Hibbett D."/>
            <person name="Martinez A.T."/>
            <person name="Grigoriev I.V."/>
        </authorList>
    </citation>
    <scope>NUCLEOTIDE SEQUENCE</scope>
    <source>
        <strain evidence="1">AH 44721</strain>
    </source>
</reference>
<evidence type="ECO:0000313" key="1">
    <source>
        <dbReference type="EMBL" id="KAF8882895.1"/>
    </source>
</evidence>
<dbReference type="EMBL" id="JADNYJ010000119">
    <property type="protein sequence ID" value="KAF8882895.1"/>
    <property type="molecule type" value="Genomic_DNA"/>
</dbReference>
<keyword evidence="2" id="KW-1185">Reference proteome</keyword>
<comment type="caution">
    <text evidence="1">The sequence shown here is derived from an EMBL/GenBank/DDBJ whole genome shotgun (WGS) entry which is preliminary data.</text>
</comment>
<sequence length="267" mass="29921">MPENDSLQKQPRLPPELEYIIFMMATSDANDSGDEMRIHAARLTRVAKRVQEWIRPVLYSIFVQGLFLSLIDATFPKLYIDPDLLKRVAGLAKHLFIGHHVSDQSVIVLLRHCVNVRDIAIRRDYAEPFQGDKEDNYLDYLCASATLRGVRSLFLTIRLAQDDLESIQMAEAFKDLTHLDIIFPNWKGYNHGRNLVRILSGFTKLTHLATTVVPSSKTLEAPTISGILSSCAHLEIFIIKAILTPPPSGTSVLNSNGWGSTRILAGN</sequence>